<evidence type="ECO:0000313" key="3">
    <source>
        <dbReference type="Proteomes" id="UP000824469"/>
    </source>
</evidence>
<protein>
    <recommendedName>
        <fullName evidence="4">Zinc finger, CCHC-type</fullName>
    </recommendedName>
</protein>
<proteinExistence type="predicted"/>
<feature type="compositionally biased region" description="Basic and acidic residues" evidence="1">
    <location>
        <begin position="58"/>
        <end position="71"/>
    </location>
</feature>
<comment type="caution">
    <text evidence="2">The sequence shown here is derived from an EMBL/GenBank/DDBJ whole genome shotgun (WGS) entry which is preliminary data.</text>
</comment>
<accession>A0AA38C6C3</accession>
<evidence type="ECO:0008006" key="4">
    <source>
        <dbReference type="Google" id="ProtNLM"/>
    </source>
</evidence>
<dbReference type="AlphaFoldDB" id="A0AA38C6C3"/>
<evidence type="ECO:0000313" key="2">
    <source>
        <dbReference type="EMBL" id="KAH9291064.1"/>
    </source>
</evidence>
<feature type="non-terminal residue" evidence="2">
    <location>
        <position position="81"/>
    </location>
</feature>
<dbReference type="EMBL" id="JAHRHJ020003813">
    <property type="protein sequence ID" value="KAH9291064.1"/>
    <property type="molecule type" value="Genomic_DNA"/>
</dbReference>
<evidence type="ECO:0000256" key="1">
    <source>
        <dbReference type="SAM" id="MobiDB-lite"/>
    </source>
</evidence>
<gene>
    <name evidence="2" type="ORF">KI387_044635</name>
</gene>
<name>A0AA38C6C3_TAXCH</name>
<keyword evidence="3" id="KW-1185">Reference proteome</keyword>
<feature type="region of interest" description="Disordered" evidence="1">
    <location>
        <begin position="16"/>
        <end position="43"/>
    </location>
</feature>
<dbReference type="Proteomes" id="UP000824469">
    <property type="component" value="Unassembled WGS sequence"/>
</dbReference>
<sequence>MRRKYTGEIFTLEAMFTKGKSKERGQSSGGTSRSKSLGGKSKAMCWNYGKLGHIKKDYSKRKESEKKEDVTKAANRVETSE</sequence>
<reference evidence="2 3" key="1">
    <citation type="journal article" date="2021" name="Nat. Plants">
        <title>The Taxus genome provides insights into paclitaxel biosynthesis.</title>
        <authorList>
            <person name="Xiong X."/>
            <person name="Gou J."/>
            <person name="Liao Q."/>
            <person name="Li Y."/>
            <person name="Zhou Q."/>
            <person name="Bi G."/>
            <person name="Li C."/>
            <person name="Du R."/>
            <person name="Wang X."/>
            <person name="Sun T."/>
            <person name="Guo L."/>
            <person name="Liang H."/>
            <person name="Lu P."/>
            <person name="Wu Y."/>
            <person name="Zhang Z."/>
            <person name="Ro D.K."/>
            <person name="Shang Y."/>
            <person name="Huang S."/>
            <person name="Yan J."/>
        </authorList>
    </citation>
    <scope>NUCLEOTIDE SEQUENCE [LARGE SCALE GENOMIC DNA]</scope>
    <source>
        <strain evidence="2">Ta-2019</strain>
    </source>
</reference>
<organism evidence="2 3">
    <name type="scientific">Taxus chinensis</name>
    <name type="common">Chinese yew</name>
    <name type="synonym">Taxus wallichiana var. chinensis</name>
    <dbReference type="NCBI Taxonomy" id="29808"/>
    <lineage>
        <taxon>Eukaryota</taxon>
        <taxon>Viridiplantae</taxon>
        <taxon>Streptophyta</taxon>
        <taxon>Embryophyta</taxon>
        <taxon>Tracheophyta</taxon>
        <taxon>Spermatophyta</taxon>
        <taxon>Pinopsida</taxon>
        <taxon>Pinidae</taxon>
        <taxon>Conifers II</taxon>
        <taxon>Cupressales</taxon>
        <taxon>Taxaceae</taxon>
        <taxon>Taxus</taxon>
    </lineage>
</organism>
<feature type="region of interest" description="Disordered" evidence="1">
    <location>
        <begin position="58"/>
        <end position="81"/>
    </location>
</feature>